<proteinExistence type="inferred from homology"/>
<dbReference type="InterPro" id="IPR050490">
    <property type="entry name" value="Bact_solute-bd_prot1"/>
</dbReference>
<evidence type="ECO:0000256" key="3">
    <source>
        <dbReference type="ARBA" id="ARBA00011557"/>
    </source>
</evidence>
<evidence type="ECO:0000313" key="8">
    <source>
        <dbReference type="EMBL" id="MET1490231.1"/>
    </source>
</evidence>
<reference evidence="8 9" key="1">
    <citation type="submission" date="2024-07" db="EMBL/GenBank/DDBJ databases">
        <title>Uliginosibacterium paludis KCTC:42655.</title>
        <authorList>
            <person name="Kim M.K."/>
        </authorList>
    </citation>
    <scope>NUCLEOTIDE SEQUENCE [LARGE SCALE GENOMIC DNA]</scope>
    <source>
        <strain evidence="8 9">KCTC 42655</strain>
    </source>
</reference>
<dbReference type="PANTHER" id="PTHR43649:SF31">
    <property type="entry name" value="SN-GLYCEROL-3-PHOSPHATE-BINDING PERIPLASMIC PROTEIN UGPB"/>
    <property type="match status" value="1"/>
</dbReference>
<keyword evidence="6 7" id="KW-0732">Signal</keyword>
<evidence type="ECO:0000256" key="7">
    <source>
        <dbReference type="SAM" id="SignalP"/>
    </source>
</evidence>
<comment type="subunit">
    <text evidence="3">The complex is composed of two ATP-binding proteins (UgpC), two transmembrane proteins (UgpA and UgpE) and a solute-binding protein (UgpB).</text>
</comment>
<dbReference type="Proteomes" id="UP001548590">
    <property type="component" value="Unassembled WGS sequence"/>
</dbReference>
<dbReference type="InterPro" id="IPR006059">
    <property type="entry name" value="SBP"/>
</dbReference>
<dbReference type="RefSeq" id="WP_345928394.1">
    <property type="nucleotide sequence ID" value="NZ_JBDIVF010000006.1"/>
</dbReference>
<keyword evidence="5" id="KW-0813">Transport</keyword>
<accession>A0ABV2CQN3</accession>
<evidence type="ECO:0000256" key="5">
    <source>
        <dbReference type="ARBA" id="ARBA00022448"/>
    </source>
</evidence>
<organism evidence="8 9">
    <name type="scientific">Uliginosibacterium paludis</name>
    <dbReference type="NCBI Taxonomy" id="1615952"/>
    <lineage>
        <taxon>Bacteria</taxon>
        <taxon>Pseudomonadati</taxon>
        <taxon>Pseudomonadota</taxon>
        <taxon>Betaproteobacteria</taxon>
        <taxon>Rhodocyclales</taxon>
        <taxon>Zoogloeaceae</taxon>
        <taxon>Uliginosibacterium</taxon>
    </lineage>
</organism>
<dbReference type="Gene3D" id="3.40.190.10">
    <property type="entry name" value="Periplasmic binding protein-like II"/>
    <property type="match status" value="2"/>
</dbReference>
<evidence type="ECO:0000313" key="9">
    <source>
        <dbReference type="Proteomes" id="UP001548590"/>
    </source>
</evidence>
<dbReference type="SUPFAM" id="SSF53850">
    <property type="entry name" value="Periplasmic binding protein-like II"/>
    <property type="match status" value="1"/>
</dbReference>
<dbReference type="EMBL" id="JBEWLZ010000005">
    <property type="protein sequence ID" value="MET1490231.1"/>
    <property type="molecule type" value="Genomic_DNA"/>
</dbReference>
<comment type="similarity">
    <text evidence="2">Belongs to the bacterial solute-binding protein 1 family.</text>
</comment>
<gene>
    <name evidence="8" type="ORF">ABVT11_10380</name>
</gene>
<evidence type="ECO:0000256" key="2">
    <source>
        <dbReference type="ARBA" id="ARBA00008520"/>
    </source>
</evidence>
<keyword evidence="9" id="KW-1185">Reference proteome</keyword>
<feature type="chain" id="PRO_5045924670" description="sn-glycerol-3-phosphate-binding periplasmic protein UgpB" evidence="7">
    <location>
        <begin position="28"/>
        <end position="449"/>
    </location>
</feature>
<dbReference type="Pfam" id="PF13416">
    <property type="entry name" value="SBP_bac_8"/>
    <property type="match status" value="1"/>
</dbReference>
<evidence type="ECO:0000256" key="6">
    <source>
        <dbReference type="ARBA" id="ARBA00022729"/>
    </source>
</evidence>
<evidence type="ECO:0000256" key="1">
    <source>
        <dbReference type="ARBA" id="ARBA00004418"/>
    </source>
</evidence>
<evidence type="ECO:0000256" key="4">
    <source>
        <dbReference type="ARBA" id="ARBA00017470"/>
    </source>
</evidence>
<comment type="subcellular location">
    <subcellularLocation>
        <location evidence="1">Periplasm</location>
    </subcellularLocation>
</comment>
<dbReference type="PANTHER" id="PTHR43649">
    <property type="entry name" value="ARABINOSE-BINDING PROTEIN-RELATED"/>
    <property type="match status" value="1"/>
</dbReference>
<name>A0ABV2CQN3_9RHOO</name>
<comment type="caution">
    <text evidence="8">The sequence shown here is derived from an EMBL/GenBank/DDBJ whole genome shotgun (WGS) entry which is preliminary data.</text>
</comment>
<feature type="signal peptide" evidence="7">
    <location>
        <begin position="1"/>
        <end position="27"/>
    </location>
</feature>
<sequence length="449" mass="48023">MSSIPLKSGLRLLALLTTAALTVPANAAAPAQKKAAPAAAAPVEVEISHALDPDKGVELQALAERFNAANPGMKVIVTDRSWSLGAQPVMSIVAEKEEESFLSGGKRFKPVWEVMKDARQPMATIKASAARMMVPSVLDSAGRLQALPVALSTPVMFYNRKALAAAGVSADSMPASWNGWQDVLGKLYAAGQACPMTVSQPVNTLLENASAWNNQAFVTGGKQEQIAVNGLVQVKHMAKMNSWVKARYLHYFGRDSDAEMHFTKGECAVLLAPSGAWPSLRSAAGFDVGVSAYPYHDDAYGAPQNTWADGPALWVAAGKSANEYKVAAAFIRFWLTPENQVEWQVKSGFLPLSPAGLLVTQSSRLLSEDLAAQRLAVAQLTHKEVTANSYATAFSHRRGVRRVLAEEMEAIFADKKPPKQGLDDAVQRIRAGEQGCCSPLAAMPAGRLN</sequence>
<protein>
    <recommendedName>
        <fullName evidence="4">sn-glycerol-3-phosphate-binding periplasmic protein UgpB</fullName>
    </recommendedName>
</protein>